<accession>F2U3Q0</accession>
<dbReference type="OrthoDB" id="125347at2759"/>
<gene>
    <name evidence="4" type="ORF">PTSG_11941</name>
</gene>
<feature type="region of interest" description="Disordered" evidence="2">
    <location>
        <begin position="359"/>
        <end position="395"/>
    </location>
</feature>
<dbReference type="Proteomes" id="UP000007799">
    <property type="component" value="Unassembled WGS sequence"/>
</dbReference>
<dbReference type="AlphaFoldDB" id="F2U3Q0"/>
<name>F2U3Q0_SALR5</name>
<keyword evidence="1" id="KW-0175">Coiled coil</keyword>
<dbReference type="InParanoid" id="F2U3Q0"/>
<proteinExistence type="predicted"/>
<dbReference type="GeneID" id="16077012"/>
<protein>
    <recommendedName>
        <fullName evidence="3">DDE-1 domain-containing protein</fullName>
    </recommendedName>
</protein>
<dbReference type="EMBL" id="GL832960">
    <property type="protein sequence ID" value="EGD82244.1"/>
    <property type="molecule type" value="Genomic_DNA"/>
</dbReference>
<dbReference type="PANTHER" id="PTHR19303">
    <property type="entry name" value="TRANSPOSON"/>
    <property type="match status" value="1"/>
</dbReference>
<feature type="coiled-coil region" evidence="1">
    <location>
        <begin position="396"/>
        <end position="423"/>
    </location>
</feature>
<sequence>MEKYNIAMEAIAGRTKQKHVAEKHGVTAATLSKWVKKVKVGELRGDERDASCKKARPLQFGEIEDRLVQYIKLRERKYLVDGLGLSWKLVQEKALKFAADMKATHPDKAATLDNFRASPWLVSGRAQATQHQEHETGLFYQTLPSRLYVSRSERSVRGVKQMAAKARLTIMTATSAAGEKVPLFSVGKSRRPMCLRDDFPPVRYTSQASAWFDTDMANYYVRFFLKWKRSRYGDEPVVLIWDNCPAHKNVTNPAPKELHLLFLPPNLTSKHQPMDMGLISAVKMRYKAYVLQQLLAYYDDGQQTPLPKSRGLRGLAHGAPPNIRDALTILKRVWDEVKPESVVRCWMKAACLPESFFPQQHTQQQQRVTSDEMLTERSSEEEGQEGEGGQLVQDGLGAENEQYDEAEQRRTEEQEAIDEISHLAQSLQARVSIATDARVEVVAEGTEEWATSDDDPDIVNAMIDLELERIESNSSTTTTSSDDDGSDSDQDEATPTAPTRAEVYNALTVLNRLCESSASLRPTCTLVSRVRSDVDAFFMSKTQKQPTLHSFFGPHTQ</sequence>
<keyword evidence="5" id="KW-1185">Reference proteome</keyword>
<dbReference type="FunCoup" id="F2U3Q0">
    <property type="interactions" value="697"/>
</dbReference>
<dbReference type="InterPro" id="IPR004875">
    <property type="entry name" value="DDE_SF_endonuclease_dom"/>
</dbReference>
<feature type="region of interest" description="Disordered" evidence="2">
    <location>
        <begin position="468"/>
        <end position="500"/>
    </location>
</feature>
<evidence type="ECO:0000313" key="4">
    <source>
        <dbReference type="EMBL" id="EGD82244.1"/>
    </source>
</evidence>
<evidence type="ECO:0000313" key="5">
    <source>
        <dbReference type="Proteomes" id="UP000007799"/>
    </source>
</evidence>
<feature type="domain" description="DDE-1" evidence="3">
    <location>
        <begin position="165"/>
        <end position="346"/>
    </location>
</feature>
<evidence type="ECO:0000259" key="3">
    <source>
        <dbReference type="Pfam" id="PF03184"/>
    </source>
</evidence>
<reference evidence="4" key="1">
    <citation type="submission" date="2009-08" db="EMBL/GenBank/DDBJ databases">
        <title>Annotation of Salpingoeca rosetta.</title>
        <authorList>
            <consortium name="The Broad Institute Genome Sequencing Platform"/>
            <person name="Russ C."/>
            <person name="Cuomo C."/>
            <person name="Burger G."/>
            <person name="Gray M.W."/>
            <person name="Holland P.W.H."/>
            <person name="King N."/>
            <person name="Lang F.B.F."/>
            <person name="Roger A.J."/>
            <person name="Ruiz-Trillo I."/>
            <person name="Young S.K."/>
            <person name="Zeng Q."/>
            <person name="Gargeya S."/>
            <person name="Alvarado L."/>
            <person name="Berlin A."/>
            <person name="Chapman S.B."/>
            <person name="Chen Z."/>
            <person name="Freedman E."/>
            <person name="Gellesch M."/>
            <person name="Goldberg J."/>
            <person name="Griggs A."/>
            <person name="Gujja S."/>
            <person name="Heilman E."/>
            <person name="Heiman D."/>
            <person name="Howarth C."/>
            <person name="Mehta T."/>
            <person name="Neiman D."/>
            <person name="Pearson M."/>
            <person name="Roberts A."/>
            <person name="Saif S."/>
            <person name="Shea T."/>
            <person name="Shenoy N."/>
            <person name="Sisk P."/>
            <person name="Stolte C."/>
            <person name="Sykes S."/>
            <person name="White J."/>
            <person name="Yandava C."/>
            <person name="Haas B."/>
            <person name="Nusbaum C."/>
            <person name="Birren B."/>
        </authorList>
    </citation>
    <scope>NUCLEOTIDE SEQUENCE [LARGE SCALE GENOMIC DNA]</scope>
    <source>
        <strain evidence="4">ATCC 50818</strain>
    </source>
</reference>
<dbReference type="Pfam" id="PF03184">
    <property type="entry name" value="DDE_1"/>
    <property type="match status" value="1"/>
</dbReference>
<dbReference type="eggNOG" id="KOG3105">
    <property type="taxonomic scope" value="Eukaryota"/>
</dbReference>
<evidence type="ECO:0000256" key="2">
    <source>
        <dbReference type="SAM" id="MobiDB-lite"/>
    </source>
</evidence>
<dbReference type="SUPFAM" id="SSF48295">
    <property type="entry name" value="TrpR-like"/>
    <property type="match status" value="1"/>
</dbReference>
<feature type="compositionally biased region" description="Acidic residues" evidence="2">
    <location>
        <begin position="481"/>
        <end position="492"/>
    </location>
</feature>
<dbReference type="InterPro" id="IPR010921">
    <property type="entry name" value="Trp_repressor/repl_initiator"/>
</dbReference>
<dbReference type="PANTHER" id="PTHR19303:SF73">
    <property type="entry name" value="PROTEIN PDC2"/>
    <property type="match status" value="1"/>
</dbReference>
<organism evidence="5">
    <name type="scientific">Salpingoeca rosetta (strain ATCC 50818 / BSB-021)</name>
    <dbReference type="NCBI Taxonomy" id="946362"/>
    <lineage>
        <taxon>Eukaryota</taxon>
        <taxon>Choanoflagellata</taxon>
        <taxon>Craspedida</taxon>
        <taxon>Salpingoecidae</taxon>
        <taxon>Salpingoeca</taxon>
    </lineage>
</organism>
<dbReference type="InterPro" id="IPR050863">
    <property type="entry name" value="CenT-Element_Derived"/>
</dbReference>
<dbReference type="RefSeq" id="XP_004996427.1">
    <property type="nucleotide sequence ID" value="XM_004996370.1"/>
</dbReference>
<evidence type="ECO:0000256" key="1">
    <source>
        <dbReference type="SAM" id="Coils"/>
    </source>
</evidence>
<dbReference type="KEGG" id="sre:PTSG_11941"/>
<dbReference type="GO" id="GO:0005634">
    <property type="term" value="C:nucleus"/>
    <property type="evidence" value="ECO:0007669"/>
    <property type="project" value="TreeGrafter"/>
</dbReference>
<dbReference type="GO" id="GO:0043565">
    <property type="term" value="F:sequence-specific DNA binding"/>
    <property type="evidence" value="ECO:0007669"/>
    <property type="project" value="InterPro"/>
</dbReference>